<evidence type="ECO:0000313" key="2">
    <source>
        <dbReference type="EMBL" id="KPJ06489.1"/>
    </source>
</evidence>
<dbReference type="PANTHER" id="PTHR24202">
    <property type="entry name" value="E3 UBIQUITIN-PROTEIN LIGASE MIB2"/>
    <property type="match status" value="1"/>
</dbReference>
<evidence type="ECO:0000313" key="3">
    <source>
        <dbReference type="Proteomes" id="UP000053240"/>
    </source>
</evidence>
<keyword evidence="3" id="KW-1185">Reference proteome</keyword>
<dbReference type="InterPro" id="IPR036770">
    <property type="entry name" value="Ankyrin_rpt-contain_sf"/>
</dbReference>
<keyword evidence="1" id="KW-0040">ANK repeat</keyword>
<feature type="repeat" description="ANK" evidence="1">
    <location>
        <begin position="12"/>
        <end position="36"/>
    </location>
</feature>
<dbReference type="GO" id="GO:0007219">
    <property type="term" value="P:Notch signaling pathway"/>
    <property type="evidence" value="ECO:0007669"/>
    <property type="project" value="TreeGrafter"/>
</dbReference>
<accession>A0A194QMA2</accession>
<dbReference type="InParanoid" id="A0A194QMA2"/>
<dbReference type="AlphaFoldDB" id="A0A194QMA2"/>
<name>A0A194QMA2_PAPMA</name>
<dbReference type="PROSITE" id="PS50297">
    <property type="entry name" value="ANK_REP_REGION"/>
    <property type="match status" value="1"/>
</dbReference>
<dbReference type="Gene3D" id="1.25.40.20">
    <property type="entry name" value="Ankyrin repeat-containing domain"/>
    <property type="match status" value="1"/>
</dbReference>
<dbReference type="InterPro" id="IPR002110">
    <property type="entry name" value="Ankyrin_rpt"/>
</dbReference>
<dbReference type="GO" id="GO:0006897">
    <property type="term" value="P:endocytosis"/>
    <property type="evidence" value="ECO:0007669"/>
    <property type="project" value="TreeGrafter"/>
</dbReference>
<feature type="repeat" description="ANK" evidence="1">
    <location>
        <begin position="70"/>
        <end position="102"/>
    </location>
</feature>
<reference evidence="2 3" key="1">
    <citation type="journal article" date="2015" name="Nat. Commun.">
        <title>Outbred genome sequencing and CRISPR/Cas9 gene editing in butterflies.</title>
        <authorList>
            <person name="Li X."/>
            <person name="Fan D."/>
            <person name="Zhang W."/>
            <person name="Liu G."/>
            <person name="Zhang L."/>
            <person name="Zhao L."/>
            <person name="Fang X."/>
            <person name="Chen L."/>
            <person name="Dong Y."/>
            <person name="Chen Y."/>
            <person name="Ding Y."/>
            <person name="Zhao R."/>
            <person name="Feng M."/>
            <person name="Zhu Y."/>
            <person name="Feng Y."/>
            <person name="Jiang X."/>
            <person name="Zhu D."/>
            <person name="Xiang H."/>
            <person name="Feng X."/>
            <person name="Li S."/>
            <person name="Wang J."/>
            <person name="Zhang G."/>
            <person name="Kronforst M.R."/>
            <person name="Wang W."/>
        </authorList>
    </citation>
    <scope>NUCLEOTIDE SEQUENCE [LARGE SCALE GENOMIC DNA]</scope>
    <source>
        <strain evidence="2">Ya'a_city_454_Pm</strain>
        <tissue evidence="2">Whole body</tissue>
    </source>
</reference>
<feature type="repeat" description="ANK" evidence="1">
    <location>
        <begin position="37"/>
        <end position="69"/>
    </location>
</feature>
<dbReference type="Proteomes" id="UP000053240">
    <property type="component" value="Unassembled WGS sequence"/>
</dbReference>
<organism evidence="2 3">
    <name type="scientific">Papilio machaon</name>
    <name type="common">Old World swallowtail butterfly</name>
    <dbReference type="NCBI Taxonomy" id="76193"/>
    <lineage>
        <taxon>Eukaryota</taxon>
        <taxon>Metazoa</taxon>
        <taxon>Ecdysozoa</taxon>
        <taxon>Arthropoda</taxon>
        <taxon>Hexapoda</taxon>
        <taxon>Insecta</taxon>
        <taxon>Pterygota</taxon>
        <taxon>Neoptera</taxon>
        <taxon>Endopterygota</taxon>
        <taxon>Lepidoptera</taxon>
        <taxon>Glossata</taxon>
        <taxon>Ditrysia</taxon>
        <taxon>Papilionoidea</taxon>
        <taxon>Papilionidae</taxon>
        <taxon>Papilioninae</taxon>
        <taxon>Papilio</taxon>
    </lineage>
</organism>
<dbReference type="PROSITE" id="PS50088">
    <property type="entry name" value="ANK_REPEAT"/>
    <property type="match status" value="3"/>
</dbReference>
<dbReference type="PANTHER" id="PTHR24202:SF53">
    <property type="entry name" value="E3 UBIQUITIN-PROTEIN LIGASE MIB1"/>
    <property type="match status" value="1"/>
</dbReference>
<dbReference type="GO" id="GO:0016567">
    <property type="term" value="P:protein ubiquitination"/>
    <property type="evidence" value="ECO:0007669"/>
    <property type="project" value="TreeGrafter"/>
</dbReference>
<sequence length="151" mass="16677">MRKRTMRFAKAAAQNGHVEVIRALVEAGAEADAEDRDGDRAAHHAAFGDEPAALRALAAAGADLNARNRRRQTPLHIAVNKGHLGVVRTLLQLAVHPSLQNNLIFLAHCDYDMSMELVSNDGRTSRSKFEYIKAAERVVIEFLHLISIEFV</sequence>
<proteinExistence type="predicted"/>
<dbReference type="STRING" id="76193.A0A194QMA2"/>
<evidence type="ECO:0000256" key="1">
    <source>
        <dbReference type="PROSITE-ProRule" id="PRU00023"/>
    </source>
</evidence>
<gene>
    <name evidence="2" type="ORF">RR48_14228</name>
</gene>
<dbReference type="SMART" id="SM00248">
    <property type="entry name" value="ANK"/>
    <property type="match status" value="3"/>
</dbReference>
<dbReference type="EMBL" id="KQ461196">
    <property type="protein sequence ID" value="KPJ06489.1"/>
    <property type="molecule type" value="Genomic_DNA"/>
</dbReference>
<protein>
    <submittedName>
        <fullName evidence="2">E3 ubiquitin-protein ligase mind-bomb</fullName>
    </submittedName>
</protein>
<dbReference type="Pfam" id="PF12796">
    <property type="entry name" value="Ank_2"/>
    <property type="match status" value="1"/>
</dbReference>
<dbReference type="GO" id="GO:0005737">
    <property type="term" value="C:cytoplasm"/>
    <property type="evidence" value="ECO:0007669"/>
    <property type="project" value="TreeGrafter"/>
</dbReference>
<dbReference type="SUPFAM" id="SSF48403">
    <property type="entry name" value="Ankyrin repeat"/>
    <property type="match status" value="1"/>
</dbReference>